<keyword evidence="1" id="KW-0732">Signal</keyword>
<evidence type="ECO:0000313" key="2">
    <source>
        <dbReference type="EMBL" id="CAG7828041.1"/>
    </source>
</evidence>
<protein>
    <recommendedName>
        <fullName evidence="4">Secreted protein</fullName>
    </recommendedName>
</protein>
<dbReference type="EMBL" id="CAJVCH010545928">
    <property type="protein sequence ID" value="CAG7828041.1"/>
    <property type="molecule type" value="Genomic_DNA"/>
</dbReference>
<dbReference type="AlphaFoldDB" id="A0A8J2PU35"/>
<name>A0A8J2PU35_9HEXA</name>
<keyword evidence="3" id="KW-1185">Reference proteome</keyword>
<evidence type="ECO:0008006" key="4">
    <source>
        <dbReference type="Google" id="ProtNLM"/>
    </source>
</evidence>
<feature type="signal peptide" evidence="1">
    <location>
        <begin position="1"/>
        <end position="19"/>
    </location>
</feature>
<evidence type="ECO:0000313" key="3">
    <source>
        <dbReference type="Proteomes" id="UP000708208"/>
    </source>
</evidence>
<organism evidence="2 3">
    <name type="scientific">Allacma fusca</name>
    <dbReference type="NCBI Taxonomy" id="39272"/>
    <lineage>
        <taxon>Eukaryota</taxon>
        <taxon>Metazoa</taxon>
        <taxon>Ecdysozoa</taxon>
        <taxon>Arthropoda</taxon>
        <taxon>Hexapoda</taxon>
        <taxon>Collembola</taxon>
        <taxon>Symphypleona</taxon>
        <taxon>Sminthuridae</taxon>
        <taxon>Allacma</taxon>
    </lineage>
</organism>
<proteinExistence type="predicted"/>
<comment type="caution">
    <text evidence="2">The sequence shown here is derived from an EMBL/GenBank/DDBJ whole genome shotgun (WGS) entry which is preliminary data.</text>
</comment>
<gene>
    <name evidence="2" type="ORF">AFUS01_LOCUS37994</name>
</gene>
<reference evidence="2" key="1">
    <citation type="submission" date="2021-06" db="EMBL/GenBank/DDBJ databases">
        <authorList>
            <person name="Hodson N. C."/>
            <person name="Mongue J. A."/>
            <person name="Jaron S. K."/>
        </authorList>
    </citation>
    <scope>NUCLEOTIDE SEQUENCE</scope>
</reference>
<accession>A0A8J2PU35</accession>
<evidence type="ECO:0000256" key="1">
    <source>
        <dbReference type="SAM" id="SignalP"/>
    </source>
</evidence>
<sequence length="193" mass="21687">MTSLPLAVFLGVFVCLIQSSTQSFAGNQIQPNTIEGLTKEELTKIVRTKFSKNDPDFETDEDKFERGKDYILKVVLYGVRAVGMQGPTGVKAAAKRVLTGLDESKTSLEDLASEMYEATQLKGYTSVMIITDFLSLLVDRRHPDVFTDDLETVIQYVRGFAEELSFVTKLEHADTYDFNDMKDLEKFLSKISS</sequence>
<feature type="chain" id="PRO_5035231525" description="Secreted protein" evidence="1">
    <location>
        <begin position="20"/>
        <end position="193"/>
    </location>
</feature>
<dbReference type="Proteomes" id="UP000708208">
    <property type="component" value="Unassembled WGS sequence"/>
</dbReference>